<feature type="compositionally biased region" description="Basic and acidic residues" evidence="1">
    <location>
        <begin position="73"/>
        <end position="82"/>
    </location>
</feature>
<evidence type="ECO:0000256" key="1">
    <source>
        <dbReference type="SAM" id="MobiDB-lite"/>
    </source>
</evidence>
<evidence type="ECO:0000313" key="2">
    <source>
        <dbReference type="EMBL" id="KZV86257.1"/>
    </source>
</evidence>
<reference evidence="2 3" key="1">
    <citation type="journal article" date="2016" name="Mol. Biol. Evol.">
        <title>Comparative Genomics of Early-Diverging Mushroom-Forming Fungi Provides Insights into the Origins of Lignocellulose Decay Capabilities.</title>
        <authorList>
            <person name="Nagy L.G."/>
            <person name="Riley R."/>
            <person name="Tritt A."/>
            <person name="Adam C."/>
            <person name="Daum C."/>
            <person name="Floudas D."/>
            <person name="Sun H."/>
            <person name="Yadav J.S."/>
            <person name="Pangilinan J."/>
            <person name="Larsson K.H."/>
            <person name="Matsuura K."/>
            <person name="Barry K."/>
            <person name="Labutti K."/>
            <person name="Kuo R."/>
            <person name="Ohm R.A."/>
            <person name="Bhattacharya S.S."/>
            <person name="Shirouzu T."/>
            <person name="Yoshinaga Y."/>
            <person name="Martin F.M."/>
            <person name="Grigoriev I.V."/>
            <person name="Hibbett D.S."/>
        </authorList>
    </citation>
    <scope>NUCLEOTIDE SEQUENCE [LARGE SCALE GENOMIC DNA]</scope>
    <source>
        <strain evidence="2 3">HHB12029</strain>
    </source>
</reference>
<dbReference type="Proteomes" id="UP000077266">
    <property type="component" value="Unassembled WGS sequence"/>
</dbReference>
<protein>
    <submittedName>
        <fullName evidence="2">Uncharacterized protein</fullName>
    </submittedName>
</protein>
<dbReference type="AlphaFoldDB" id="A0A165E7U1"/>
<feature type="region of interest" description="Disordered" evidence="1">
    <location>
        <begin position="1"/>
        <end position="82"/>
    </location>
</feature>
<gene>
    <name evidence="2" type="ORF">EXIGLDRAFT_774791</name>
</gene>
<accession>A0A165E7U1</accession>
<name>A0A165E7U1_EXIGL</name>
<dbReference type="InParanoid" id="A0A165E7U1"/>
<organism evidence="2 3">
    <name type="scientific">Exidia glandulosa HHB12029</name>
    <dbReference type="NCBI Taxonomy" id="1314781"/>
    <lineage>
        <taxon>Eukaryota</taxon>
        <taxon>Fungi</taxon>
        <taxon>Dikarya</taxon>
        <taxon>Basidiomycota</taxon>
        <taxon>Agaricomycotina</taxon>
        <taxon>Agaricomycetes</taxon>
        <taxon>Auriculariales</taxon>
        <taxon>Exidiaceae</taxon>
        <taxon>Exidia</taxon>
    </lineage>
</organism>
<keyword evidence="3" id="KW-1185">Reference proteome</keyword>
<sequence length="536" mass="59638">MEKDIKAGADVTPSEYDAGTDAQTHDYPMPEAPLSTEDLMRSVQPGGYGGGGLAVSSPALDGASWRSPSDFESNERLERDRDEMDDMKVEEVQNTVEEVPTSRVAIFILIFMSWHLGSWNYSVFPSLDVPEDGHGIVAALLPYTPQLARIFPYALTDAEKATQPRGKHPPGDSPCVLCGAARASNKCKFWLCATHCALLRLPCSRPDHQAKGAMEHPDQPRYPSDTVVRLEALKWLPDNAAAPIVADDGDDVEEVDAPVVIVHIHVTHYWRRNPVREADSRTFDTAVVIPDREDMSLLPSDLTATALADLMLSERDIEALTSAPDEYDAVYEYTFHGPDDDAVFDWSDEGNRVATLSAFLLHEGQSIGRFVRLEPAEEDDSFDRDLGWLNLEVKCTHYTQGFCSGNASVILATAKVPRRRLDINSCHISLSDLSNDVKKELGLTDIPTLRIDDGQDRHQGQAHWYNRVLTSFTSLNIVHNPHADLWDQANLELRVHGPQYNPWTNLAMEDIEAAVDALVTRDVEDGNVGQKRKRIY</sequence>
<dbReference type="EMBL" id="KV426161">
    <property type="protein sequence ID" value="KZV86257.1"/>
    <property type="molecule type" value="Genomic_DNA"/>
</dbReference>
<proteinExistence type="predicted"/>
<evidence type="ECO:0000313" key="3">
    <source>
        <dbReference type="Proteomes" id="UP000077266"/>
    </source>
</evidence>